<dbReference type="Proteomes" id="UP001143981">
    <property type="component" value="Unassembled WGS sequence"/>
</dbReference>
<proteinExistence type="predicted"/>
<dbReference type="OrthoDB" id="5593202at2759"/>
<gene>
    <name evidence="2" type="ORF">LPJ61_004896</name>
</gene>
<dbReference type="PROSITE" id="PS00101">
    <property type="entry name" value="HEXAPEP_TRANSFERASES"/>
    <property type="match status" value="1"/>
</dbReference>
<feature type="chain" id="PRO_5040724570" evidence="1">
    <location>
        <begin position="19"/>
        <end position="164"/>
    </location>
</feature>
<evidence type="ECO:0000313" key="2">
    <source>
        <dbReference type="EMBL" id="KAJ1726885.1"/>
    </source>
</evidence>
<evidence type="ECO:0000256" key="1">
    <source>
        <dbReference type="SAM" id="SignalP"/>
    </source>
</evidence>
<keyword evidence="1" id="KW-0732">Signal</keyword>
<dbReference type="InterPro" id="IPR018357">
    <property type="entry name" value="Hexapep_transf_CS"/>
</dbReference>
<accession>A0A9W7Y8M1</accession>
<evidence type="ECO:0000313" key="3">
    <source>
        <dbReference type="Proteomes" id="UP001143981"/>
    </source>
</evidence>
<comment type="caution">
    <text evidence="2">The sequence shown here is derived from an EMBL/GenBank/DDBJ whole genome shotgun (WGS) entry which is preliminary data.</text>
</comment>
<name>A0A9W7Y8M1_9FUNG</name>
<keyword evidence="3" id="KW-1185">Reference proteome</keyword>
<reference evidence="2" key="1">
    <citation type="submission" date="2022-07" db="EMBL/GenBank/DDBJ databases">
        <title>Phylogenomic reconstructions and comparative analyses of Kickxellomycotina fungi.</title>
        <authorList>
            <person name="Reynolds N.K."/>
            <person name="Stajich J.E."/>
            <person name="Barry K."/>
            <person name="Grigoriev I.V."/>
            <person name="Crous P."/>
            <person name="Smith M.E."/>
        </authorList>
    </citation>
    <scope>NUCLEOTIDE SEQUENCE</scope>
    <source>
        <strain evidence="2">BCRC 34381</strain>
    </source>
</reference>
<dbReference type="AlphaFoldDB" id="A0A9W7Y8M1"/>
<dbReference type="GO" id="GO:0016740">
    <property type="term" value="F:transferase activity"/>
    <property type="evidence" value="ECO:0007669"/>
    <property type="project" value="InterPro"/>
</dbReference>
<protein>
    <submittedName>
        <fullName evidence="2">Uncharacterized protein</fullName>
    </submittedName>
</protein>
<organism evidence="2 3">
    <name type="scientific">Coemansia biformis</name>
    <dbReference type="NCBI Taxonomy" id="1286918"/>
    <lineage>
        <taxon>Eukaryota</taxon>
        <taxon>Fungi</taxon>
        <taxon>Fungi incertae sedis</taxon>
        <taxon>Zoopagomycota</taxon>
        <taxon>Kickxellomycotina</taxon>
        <taxon>Kickxellomycetes</taxon>
        <taxon>Kickxellales</taxon>
        <taxon>Kickxellaceae</taxon>
        <taxon>Coemansia</taxon>
    </lineage>
</organism>
<feature type="signal peptide" evidence="1">
    <location>
        <begin position="1"/>
        <end position="18"/>
    </location>
</feature>
<dbReference type="EMBL" id="JANBOI010001319">
    <property type="protein sequence ID" value="KAJ1726885.1"/>
    <property type="molecule type" value="Genomic_DNA"/>
</dbReference>
<sequence>MRLSTSALFFAAASVVAASPLGVGVGAGVGVGVGIGNVANVGVGAQVGVQVRGLKNIPTNPTIPSYPGANACGVTPDQVAALSPLLHQLGLATTVDGVKQLVNHILRNLGGLILQPVGGLLNAVTGILNGLLGVNIPLDGTVTALANLIAVQVPCILDTVLPNP</sequence>